<reference evidence="2 3" key="1">
    <citation type="submission" date="2016-07" db="EMBL/GenBank/DDBJ databases">
        <title>Pervasive Adenine N6-methylation of Active Genes in Fungi.</title>
        <authorList>
            <consortium name="DOE Joint Genome Institute"/>
            <person name="Mondo S.J."/>
            <person name="Dannebaum R.O."/>
            <person name="Kuo R.C."/>
            <person name="Labutti K."/>
            <person name="Haridas S."/>
            <person name="Kuo A."/>
            <person name="Salamov A."/>
            <person name="Ahrendt S.R."/>
            <person name="Lipzen A."/>
            <person name="Sullivan W."/>
            <person name="Andreopoulos W.B."/>
            <person name="Clum A."/>
            <person name="Lindquist E."/>
            <person name="Daum C."/>
            <person name="Ramamoorthy G.K."/>
            <person name="Gryganskyi A."/>
            <person name="Culley D."/>
            <person name="Magnuson J.K."/>
            <person name="James T.Y."/>
            <person name="O'Malley M.A."/>
            <person name="Stajich J.E."/>
            <person name="Spatafora J.W."/>
            <person name="Visel A."/>
            <person name="Grigoriev I.V."/>
        </authorList>
    </citation>
    <scope>NUCLEOTIDE SEQUENCE [LARGE SCALE GENOMIC DNA]</scope>
    <source>
        <strain evidence="2 3">JEL800</strain>
    </source>
</reference>
<feature type="compositionally biased region" description="Polar residues" evidence="1">
    <location>
        <begin position="119"/>
        <end position="130"/>
    </location>
</feature>
<keyword evidence="3" id="KW-1185">Reference proteome</keyword>
<organism evidence="2 3">
    <name type="scientific">Rhizoclosmatium globosum</name>
    <dbReference type="NCBI Taxonomy" id="329046"/>
    <lineage>
        <taxon>Eukaryota</taxon>
        <taxon>Fungi</taxon>
        <taxon>Fungi incertae sedis</taxon>
        <taxon>Chytridiomycota</taxon>
        <taxon>Chytridiomycota incertae sedis</taxon>
        <taxon>Chytridiomycetes</taxon>
        <taxon>Chytridiales</taxon>
        <taxon>Chytriomycetaceae</taxon>
        <taxon>Rhizoclosmatium</taxon>
    </lineage>
</organism>
<accession>A0A1Y2B8E0</accession>
<dbReference type="Proteomes" id="UP000193642">
    <property type="component" value="Unassembled WGS sequence"/>
</dbReference>
<evidence type="ECO:0000313" key="3">
    <source>
        <dbReference type="Proteomes" id="UP000193642"/>
    </source>
</evidence>
<feature type="compositionally biased region" description="Low complexity" evidence="1">
    <location>
        <begin position="1"/>
        <end position="19"/>
    </location>
</feature>
<name>A0A1Y2B8E0_9FUNG</name>
<dbReference type="EMBL" id="MCGO01000079">
    <property type="protein sequence ID" value="ORY31118.1"/>
    <property type="molecule type" value="Genomic_DNA"/>
</dbReference>
<feature type="region of interest" description="Disordered" evidence="1">
    <location>
        <begin position="1"/>
        <end position="139"/>
    </location>
</feature>
<dbReference type="AlphaFoldDB" id="A0A1Y2B8E0"/>
<gene>
    <name evidence="2" type="ORF">BCR33DRAFT_840686</name>
</gene>
<feature type="region of interest" description="Disordered" evidence="1">
    <location>
        <begin position="169"/>
        <end position="188"/>
    </location>
</feature>
<sequence>MMFDESAGTSTSGSGSGSHSDSRVIEVDLDGSNDSEAEGSEDGSDSVGDTIVEEDADDKTLEEGRDSVSEDDHEIQERESDADSKDESPFGNDEMQLDGGISGGCYSIVDSEEAKSTEVTDQAGTASESTNDTRLHPRYPREFNDPALANFYSMIHQFLNDHAEVLGYNNTPSEDEAWATDYDNDDDE</sequence>
<comment type="caution">
    <text evidence="2">The sequence shown here is derived from an EMBL/GenBank/DDBJ whole genome shotgun (WGS) entry which is preliminary data.</text>
</comment>
<proteinExistence type="predicted"/>
<protein>
    <submittedName>
        <fullName evidence="2">Uncharacterized protein</fullName>
    </submittedName>
</protein>
<feature type="compositionally biased region" description="Acidic residues" evidence="1">
    <location>
        <begin position="173"/>
        <end position="188"/>
    </location>
</feature>
<feature type="compositionally biased region" description="Basic and acidic residues" evidence="1">
    <location>
        <begin position="58"/>
        <end position="88"/>
    </location>
</feature>
<evidence type="ECO:0000256" key="1">
    <source>
        <dbReference type="SAM" id="MobiDB-lite"/>
    </source>
</evidence>
<feature type="compositionally biased region" description="Acidic residues" evidence="1">
    <location>
        <begin position="27"/>
        <end position="44"/>
    </location>
</feature>
<evidence type="ECO:0000313" key="2">
    <source>
        <dbReference type="EMBL" id="ORY31118.1"/>
    </source>
</evidence>